<evidence type="ECO:0000313" key="8">
    <source>
        <dbReference type="Proteomes" id="UP000199512"/>
    </source>
</evidence>
<name>A0A1H8GWV5_9FIRM</name>
<evidence type="ECO:0000256" key="4">
    <source>
        <dbReference type="ARBA" id="ARBA00023136"/>
    </source>
</evidence>
<evidence type="ECO:0000256" key="2">
    <source>
        <dbReference type="ARBA" id="ARBA00022692"/>
    </source>
</evidence>
<dbReference type="PROSITE" id="PS01006">
    <property type="entry name" value="FORMATE_NITRITE_TP_2"/>
    <property type="match status" value="1"/>
</dbReference>
<keyword evidence="8" id="KW-1185">Reference proteome</keyword>
<dbReference type="PANTHER" id="PTHR30520">
    <property type="entry name" value="FORMATE TRANSPORTER-RELATED"/>
    <property type="match status" value="1"/>
</dbReference>
<comment type="similarity">
    <text evidence="5">Belongs to the FNT transporter (TC 1.A.16) family.</text>
</comment>
<dbReference type="InterPro" id="IPR023271">
    <property type="entry name" value="Aquaporin-like"/>
</dbReference>
<evidence type="ECO:0000256" key="1">
    <source>
        <dbReference type="ARBA" id="ARBA00004141"/>
    </source>
</evidence>
<dbReference type="GO" id="GO:0015499">
    <property type="term" value="F:formate transmembrane transporter activity"/>
    <property type="evidence" value="ECO:0007669"/>
    <property type="project" value="TreeGrafter"/>
</dbReference>
<evidence type="ECO:0000256" key="3">
    <source>
        <dbReference type="ARBA" id="ARBA00022989"/>
    </source>
</evidence>
<dbReference type="GO" id="GO:0005886">
    <property type="term" value="C:plasma membrane"/>
    <property type="evidence" value="ECO:0007669"/>
    <property type="project" value="TreeGrafter"/>
</dbReference>
<keyword evidence="3 6" id="KW-1133">Transmembrane helix</keyword>
<gene>
    <name evidence="7" type="ORF">SAMN05216454_104123</name>
</gene>
<evidence type="ECO:0000313" key="7">
    <source>
        <dbReference type="EMBL" id="SEN47957.1"/>
    </source>
</evidence>
<dbReference type="RefSeq" id="WP_091974902.1">
    <property type="nucleotide sequence ID" value="NZ_CAUWDX010000002.1"/>
</dbReference>
<keyword evidence="2 6" id="KW-0812">Transmembrane</keyword>
<dbReference type="PANTHER" id="PTHR30520:SF8">
    <property type="entry name" value="NITRITE TRANSPORTER NIRC"/>
    <property type="match status" value="1"/>
</dbReference>
<keyword evidence="4 6" id="KW-0472">Membrane</keyword>
<dbReference type="InterPro" id="IPR024002">
    <property type="entry name" value="For/NO2_transpt_CS"/>
</dbReference>
<sequence>MYNETIEKISNASISKASLLKNNKKIYFVSSMFAGSFIGLGVIISSTVGGLLTAGNSPFTKLIMGLAFSIALISVIFTGTELFTGNNFVMAIGRFNKKIKTSDLISVWLVSWVGNLLGAIILSYIFVSTGLIDKGPVMDFFANAALSKATIAPLALIARAILCNFIVCLAVLLCFRTDDDVAKILLMAICLFAFVASGFEHSIANMTAFSIALFAKSIHTITVIQAVYALLMATIGNIIGGALFLGIGVFAMKK</sequence>
<dbReference type="EMBL" id="FODF01000004">
    <property type="protein sequence ID" value="SEN47957.1"/>
    <property type="molecule type" value="Genomic_DNA"/>
</dbReference>
<feature type="transmembrane region" description="Helical" evidence="6">
    <location>
        <begin position="104"/>
        <end position="131"/>
    </location>
</feature>
<evidence type="ECO:0000256" key="5">
    <source>
        <dbReference type="ARBA" id="ARBA00049660"/>
    </source>
</evidence>
<accession>A0A1H8GWV5</accession>
<dbReference type="STRING" id="215200.SAMN05216454_104123"/>
<dbReference type="OrthoDB" id="9786493at2"/>
<feature type="transmembrane region" description="Helical" evidence="6">
    <location>
        <begin position="151"/>
        <end position="173"/>
    </location>
</feature>
<feature type="transmembrane region" description="Helical" evidence="6">
    <location>
        <begin position="62"/>
        <end position="83"/>
    </location>
</feature>
<protein>
    <submittedName>
        <fullName evidence="7">Hydrosulfide channel, FNT family</fullName>
    </submittedName>
</protein>
<dbReference type="Pfam" id="PF01226">
    <property type="entry name" value="Form_Nir_trans"/>
    <property type="match status" value="1"/>
</dbReference>
<feature type="transmembrane region" description="Helical" evidence="6">
    <location>
        <begin position="185"/>
        <end position="215"/>
    </location>
</feature>
<reference evidence="7 8" key="1">
    <citation type="submission" date="2016-10" db="EMBL/GenBank/DDBJ databases">
        <authorList>
            <person name="de Groot N.N."/>
        </authorList>
    </citation>
    <scope>NUCLEOTIDE SEQUENCE [LARGE SCALE GENOMIC DNA]</scope>
    <source>
        <strain evidence="7 8">Calf135</strain>
    </source>
</reference>
<comment type="subcellular location">
    <subcellularLocation>
        <location evidence="1">Membrane</location>
        <topology evidence="1">Multi-pass membrane protein</topology>
    </subcellularLocation>
</comment>
<dbReference type="InterPro" id="IPR000292">
    <property type="entry name" value="For/NO2_transpt"/>
</dbReference>
<feature type="transmembrane region" description="Helical" evidence="6">
    <location>
        <begin position="26"/>
        <end position="50"/>
    </location>
</feature>
<dbReference type="Proteomes" id="UP000199512">
    <property type="component" value="Unassembled WGS sequence"/>
</dbReference>
<organism evidence="7 8">
    <name type="scientific">Peptostreptococcus russellii</name>
    <dbReference type="NCBI Taxonomy" id="215200"/>
    <lineage>
        <taxon>Bacteria</taxon>
        <taxon>Bacillati</taxon>
        <taxon>Bacillota</taxon>
        <taxon>Clostridia</taxon>
        <taxon>Peptostreptococcales</taxon>
        <taxon>Peptostreptococcaceae</taxon>
        <taxon>Peptostreptococcus</taxon>
    </lineage>
</organism>
<dbReference type="AlphaFoldDB" id="A0A1H8GWV5"/>
<feature type="transmembrane region" description="Helical" evidence="6">
    <location>
        <begin position="227"/>
        <end position="251"/>
    </location>
</feature>
<dbReference type="Gene3D" id="1.20.1080.10">
    <property type="entry name" value="Glycerol uptake facilitator protein"/>
    <property type="match status" value="1"/>
</dbReference>
<proteinExistence type="inferred from homology"/>
<evidence type="ECO:0000256" key="6">
    <source>
        <dbReference type="SAM" id="Phobius"/>
    </source>
</evidence>